<dbReference type="Proteomes" id="UP000036951">
    <property type="component" value="Unassembled WGS sequence"/>
</dbReference>
<name>A0A8E1QZ82_9BACT</name>
<gene>
    <name evidence="2" type="ORF">ACU52_00020</name>
</gene>
<comment type="caution">
    <text evidence="2">The sequence shown here is derived from an EMBL/GenBank/DDBJ whole genome shotgun (WGS) entry which is preliminary data.</text>
</comment>
<dbReference type="RefSeq" id="WP_021855226.1">
    <property type="nucleotide sequence ID" value="NZ_DAWBWQ010000172.1"/>
</dbReference>
<keyword evidence="3" id="KW-1185">Reference proteome</keyword>
<organism evidence="2 3">
    <name type="scientific">Xylanibacter rarus</name>
    <dbReference type="NCBI Taxonomy" id="1676614"/>
    <lineage>
        <taxon>Bacteria</taxon>
        <taxon>Pseudomonadati</taxon>
        <taxon>Bacteroidota</taxon>
        <taxon>Bacteroidia</taxon>
        <taxon>Bacteroidales</taxon>
        <taxon>Prevotellaceae</taxon>
        <taxon>Xylanibacter</taxon>
    </lineage>
</organism>
<dbReference type="AlphaFoldDB" id="A0A8E1QZ82"/>
<keyword evidence="1" id="KW-0472">Membrane</keyword>
<evidence type="ECO:0000313" key="2">
    <source>
        <dbReference type="EMBL" id="KOO69585.1"/>
    </source>
</evidence>
<proteinExistence type="predicted"/>
<sequence length="69" mass="8010">MGLFKFYSHLAKPVARRRELFLLLLGAAMPALLLLPFVGSFSLFVIILMFWCMLVATLYCLYKEKKHNN</sequence>
<evidence type="ECO:0000313" key="3">
    <source>
        <dbReference type="Proteomes" id="UP000036951"/>
    </source>
</evidence>
<feature type="transmembrane region" description="Helical" evidence="1">
    <location>
        <begin position="20"/>
        <end position="37"/>
    </location>
</feature>
<keyword evidence="1" id="KW-1133">Transmembrane helix</keyword>
<accession>A0A8E1QZ82</accession>
<protein>
    <submittedName>
        <fullName evidence="2">Uncharacterized protein</fullName>
    </submittedName>
</protein>
<dbReference type="EMBL" id="LFQU01000001">
    <property type="protein sequence ID" value="KOO69585.1"/>
    <property type="molecule type" value="Genomic_DNA"/>
</dbReference>
<reference evidence="2 3" key="1">
    <citation type="submission" date="2015-06" db="EMBL/GenBank/DDBJ databases">
        <title>Prevotella sp. 109, sp. nov., a novel member of the family Prevotellaceae isolated from human faeces.</title>
        <authorList>
            <person name="Shkoporov A.N."/>
            <person name="Chaplin A.V."/>
            <person name="Kafarskaia L.I."/>
            <person name="Efimov B.A."/>
        </authorList>
    </citation>
    <scope>NUCLEOTIDE SEQUENCE [LARGE SCALE GENOMIC DNA]</scope>
    <source>
        <strain evidence="2 3">109</strain>
    </source>
</reference>
<feature type="transmembrane region" description="Helical" evidence="1">
    <location>
        <begin position="43"/>
        <end position="62"/>
    </location>
</feature>
<keyword evidence="1" id="KW-0812">Transmembrane</keyword>
<evidence type="ECO:0000256" key="1">
    <source>
        <dbReference type="SAM" id="Phobius"/>
    </source>
</evidence>